<name>A0A5C6BTE0_9BACT</name>
<dbReference type="EMBL" id="SJPU01000002">
    <property type="protein sequence ID" value="TWU15480.1"/>
    <property type="molecule type" value="Genomic_DNA"/>
</dbReference>
<dbReference type="Proteomes" id="UP000319908">
    <property type="component" value="Unassembled WGS sequence"/>
</dbReference>
<dbReference type="Gene3D" id="3.40.50.300">
    <property type="entry name" value="P-loop containing nucleotide triphosphate hydrolases"/>
    <property type="match status" value="1"/>
</dbReference>
<keyword evidence="2" id="KW-1185">Reference proteome</keyword>
<reference evidence="1 2" key="1">
    <citation type="journal article" date="2020" name="Antonie Van Leeuwenhoek">
        <title>Rhodopirellula heiligendammensis sp. nov., Rhodopirellula pilleata sp. nov., and Rhodopirellula solitaria sp. nov. isolated from natural or artificial marine surfaces in Northern Germany and California, USA, and emended description of the genus Rhodopirellula.</title>
        <authorList>
            <person name="Kallscheuer N."/>
            <person name="Wiegand S."/>
            <person name="Jogler M."/>
            <person name="Boedeker C."/>
            <person name="Peeters S.H."/>
            <person name="Rast P."/>
            <person name="Heuer A."/>
            <person name="Jetten M.S.M."/>
            <person name="Rohde M."/>
            <person name="Jogler C."/>
        </authorList>
    </citation>
    <scope>NUCLEOTIDE SEQUENCE [LARGE SCALE GENOMIC DNA]</scope>
    <source>
        <strain evidence="1 2">Poly21</strain>
    </source>
</reference>
<evidence type="ECO:0000313" key="1">
    <source>
        <dbReference type="EMBL" id="TWU15480.1"/>
    </source>
</evidence>
<gene>
    <name evidence="1" type="ORF">Poly21_26760</name>
</gene>
<accession>A0A5C6BTE0</accession>
<dbReference type="AlphaFoldDB" id="A0A5C6BTE0"/>
<evidence type="ECO:0000313" key="2">
    <source>
        <dbReference type="Proteomes" id="UP000319908"/>
    </source>
</evidence>
<evidence type="ECO:0008006" key="3">
    <source>
        <dbReference type="Google" id="ProtNLM"/>
    </source>
</evidence>
<dbReference type="InterPro" id="IPR027417">
    <property type="entry name" value="P-loop_NTPase"/>
</dbReference>
<protein>
    <recommendedName>
        <fullName evidence="3">SF4 helicase domain-containing protein</fullName>
    </recommendedName>
</protein>
<dbReference type="SUPFAM" id="SSF52540">
    <property type="entry name" value="P-loop containing nucleoside triphosphate hydrolases"/>
    <property type="match status" value="1"/>
</dbReference>
<proteinExistence type="predicted"/>
<organism evidence="1 2">
    <name type="scientific">Allorhodopirellula heiligendammensis</name>
    <dbReference type="NCBI Taxonomy" id="2714739"/>
    <lineage>
        <taxon>Bacteria</taxon>
        <taxon>Pseudomonadati</taxon>
        <taxon>Planctomycetota</taxon>
        <taxon>Planctomycetia</taxon>
        <taxon>Pirellulales</taxon>
        <taxon>Pirellulaceae</taxon>
        <taxon>Allorhodopirellula</taxon>
    </lineage>
</organism>
<comment type="caution">
    <text evidence="1">The sequence shown here is derived from an EMBL/GenBank/DDBJ whole genome shotgun (WGS) entry which is preliminary data.</text>
</comment>
<sequence>MIYNLRTTHVPFLDKLLGGGTAPTGVYGILGPTGIGKTHLASMIACNGATRGSAFQDRCHCSFPWVLLDIETDFCMLKQRVVSHSAKVARDNFGCPSDCIQPYEQARHSELPRHQGQLVSEIDRCRHALEVLSRQLHPICSEDLYENRPNGRNCKFTDFPEWIAASVGRFSAVKPLGGIVIDGVCNVWNYSSESSSKSEREFIQDFVDKFCRELSIRERCPVWITHQVSGTACRASPLASLSHHHSARCKSFARTLDACFVLGSPSNESMFAIQCTKSNSGSAKLDRLVLKHDRNFATIVEVDGYDEDKYHQTWKQRPTGNSLLTQGQLESLDEMLEQLREA</sequence>